<dbReference type="Gene3D" id="3.30.1220.10">
    <property type="entry name" value="CobW-like, C-terminal domain"/>
    <property type="match status" value="1"/>
</dbReference>
<dbReference type="InterPro" id="IPR003495">
    <property type="entry name" value="CobW/HypB/UreG_nucleotide-bd"/>
</dbReference>
<evidence type="ECO:0000313" key="9">
    <source>
        <dbReference type="Proteomes" id="UP001472866"/>
    </source>
</evidence>
<evidence type="ECO:0000259" key="7">
    <source>
        <dbReference type="SMART" id="SM00833"/>
    </source>
</evidence>
<dbReference type="AlphaFoldDB" id="A0AAX4PI78"/>
<dbReference type="GO" id="GO:0016787">
    <property type="term" value="F:hydrolase activity"/>
    <property type="evidence" value="ECO:0007669"/>
    <property type="project" value="UniProtKB-KW"/>
</dbReference>
<reference evidence="8 9" key="1">
    <citation type="submission" date="2024-03" db="EMBL/GenBank/DDBJ databases">
        <title>Complete genome sequence of the green alga Chloropicon roscoffensis RCC1871.</title>
        <authorList>
            <person name="Lemieux C."/>
            <person name="Pombert J.-F."/>
            <person name="Otis C."/>
            <person name="Turmel M."/>
        </authorList>
    </citation>
    <scope>NUCLEOTIDE SEQUENCE [LARGE SCALE GENOMIC DNA]</scope>
    <source>
        <strain evidence="8 9">RCC1871</strain>
    </source>
</reference>
<dbReference type="CDD" id="cd03112">
    <property type="entry name" value="CobW-like"/>
    <property type="match status" value="1"/>
</dbReference>
<evidence type="ECO:0000256" key="2">
    <source>
        <dbReference type="ARBA" id="ARBA00022801"/>
    </source>
</evidence>
<dbReference type="Gene3D" id="3.40.50.300">
    <property type="entry name" value="P-loop containing nucleotide triphosphate hydrolases"/>
    <property type="match status" value="1"/>
</dbReference>
<sequence length="555" mass="61020">MVVAEAPKSSSSAPPPCLPDDFVPVPVTLLSGFLGAGKTTLLRSMLHQAHEGENAKKVAVLVNDMAEINIDANLVKETKLLQSEEKLVELQNGCICCTLREDLVKALADLASEDKRIDAIVVESTGVSLPNEVADTFVADVPPPGDQPALGLPANVKNTKKNQELLKKVEDEQEEQRRALESITRALRGKRTLNEIARLDTCVTMVDCASFDANMATTNEMREQFADSVEKTDLRNVGPLLTSQIEFADVLILSKCDLVSAEKAGAVEDAVRALNPSAKVLRALKGDVNLSEVLCTSSFSMKRAANGAGWMKILDGDDVPETEEYGIHSFVYKARTPFHPMRLWAILSAIFYVKYENDSMEVKGEERDFQVRQAVRSARMKKAFGQILRSKGGLWLAGRDHLMCGWSQAGGVGDFSCGGFFTGFLPKKNWPQRGTREHGKLMELMEPIVQDRRQEIVIIGQGLKREAITAALDACLITKEDLKAKDADQHRKVDAVLQAVGALDLNKNTDGSTPSNSAEHAENLGKHAWKFGVDYLEDPWPKWPGAEFYRMQLGI</sequence>
<dbReference type="PANTHER" id="PTHR43603:SF1">
    <property type="entry name" value="ZINC-REGULATED GTPASE METALLOPROTEIN ACTIVATOR 1"/>
    <property type="match status" value="1"/>
</dbReference>
<organism evidence="8 9">
    <name type="scientific">Chloropicon roscoffensis</name>
    <dbReference type="NCBI Taxonomy" id="1461544"/>
    <lineage>
        <taxon>Eukaryota</taxon>
        <taxon>Viridiplantae</taxon>
        <taxon>Chlorophyta</taxon>
        <taxon>Chloropicophyceae</taxon>
        <taxon>Chloropicales</taxon>
        <taxon>Chloropicaceae</taxon>
        <taxon>Chloropicon</taxon>
    </lineage>
</organism>
<dbReference type="SUPFAM" id="SSF52540">
    <property type="entry name" value="P-loop containing nucleoside triphosphate hydrolases"/>
    <property type="match status" value="1"/>
</dbReference>
<gene>
    <name evidence="8" type="ORF">HKI87_12g71010</name>
</gene>
<evidence type="ECO:0000256" key="4">
    <source>
        <dbReference type="ARBA" id="ARBA00034320"/>
    </source>
</evidence>
<dbReference type="EMBL" id="CP151512">
    <property type="protein sequence ID" value="WZN65541.1"/>
    <property type="molecule type" value="Genomic_DNA"/>
</dbReference>
<dbReference type="Pfam" id="PF07683">
    <property type="entry name" value="CobW_C"/>
    <property type="match status" value="1"/>
</dbReference>
<comment type="similarity">
    <text evidence="4">Belongs to the SIMIBI class G3E GTPase family. ZNG1 subfamily.</text>
</comment>
<dbReference type="SMART" id="SM00833">
    <property type="entry name" value="CobW_C"/>
    <property type="match status" value="1"/>
</dbReference>
<evidence type="ECO:0000313" key="8">
    <source>
        <dbReference type="EMBL" id="WZN65541.1"/>
    </source>
</evidence>
<evidence type="ECO:0000256" key="5">
    <source>
        <dbReference type="ARBA" id="ARBA00049117"/>
    </source>
</evidence>
<keyword evidence="9" id="KW-1185">Reference proteome</keyword>
<name>A0AAX4PI78_9CHLO</name>
<evidence type="ECO:0000256" key="6">
    <source>
        <dbReference type="SAM" id="Coils"/>
    </source>
</evidence>
<dbReference type="InterPro" id="IPR051927">
    <property type="entry name" value="Zn_Chap_cDPG_Synth"/>
</dbReference>
<comment type="catalytic activity">
    <reaction evidence="5">
        <text>GTP + H2O = GDP + phosphate + H(+)</text>
        <dbReference type="Rhea" id="RHEA:19669"/>
        <dbReference type="ChEBI" id="CHEBI:15377"/>
        <dbReference type="ChEBI" id="CHEBI:15378"/>
        <dbReference type="ChEBI" id="CHEBI:37565"/>
        <dbReference type="ChEBI" id="CHEBI:43474"/>
        <dbReference type="ChEBI" id="CHEBI:58189"/>
    </reaction>
    <physiologicalReaction direction="left-to-right" evidence="5">
        <dbReference type="Rhea" id="RHEA:19670"/>
    </physiologicalReaction>
</comment>
<proteinExistence type="inferred from homology"/>
<evidence type="ECO:0000256" key="3">
    <source>
        <dbReference type="ARBA" id="ARBA00023186"/>
    </source>
</evidence>
<keyword evidence="2" id="KW-0378">Hydrolase</keyword>
<dbReference type="Pfam" id="PF02492">
    <property type="entry name" value="cobW"/>
    <property type="match status" value="2"/>
</dbReference>
<dbReference type="PANTHER" id="PTHR43603">
    <property type="entry name" value="COBW DOMAIN-CONTAINING PROTEIN DDB_G0274527"/>
    <property type="match status" value="1"/>
</dbReference>
<keyword evidence="6" id="KW-0175">Coiled coil</keyword>
<dbReference type="InterPro" id="IPR036627">
    <property type="entry name" value="CobW-likC_sf"/>
</dbReference>
<dbReference type="SUPFAM" id="SSF90002">
    <property type="entry name" value="Hypothetical protein YjiA, C-terminal domain"/>
    <property type="match status" value="1"/>
</dbReference>
<feature type="coiled-coil region" evidence="6">
    <location>
        <begin position="155"/>
        <end position="186"/>
    </location>
</feature>
<dbReference type="InterPro" id="IPR027417">
    <property type="entry name" value="P-loop_NTPase"/>
</dbReference>
<evidence type="ECO:0000256" key="1">
    <source>
        <dbReference type="ARBA" id="ARBA00022741"/>
    </source>
</evidence>
<dbReference type="InterPro" id="IPR011629">
    <property type="entry name" value="CobW-like_C"/>
</dbReference>
<dbReference type="GO" id="GO:0000166">
    <property type="term" value="F:nucleotide binding"/>
    <property type="evidence" value="ECO:0007669"/>
    <property type="project" value="UniProtKB-KW"/>
</dbReference>
<accession>A0AAX4PI78</accession>
<keyword evidence="3" id="KW-0143">Chaperone</keyword>
<feature type="domain" description="CobW C-terminal" evidence="7">
    <location>
        <begin position="327"/>
        <end position="476"/>
    </location>
</feature>
<dbReference type="Proteomes" id="UP001472866">
    <property type="component" value="Chromosome 12"/>
</dbReference>
<keyword evidence="1" id="KW-0547">Nucleotide-binding</keyword>
<protein>
    <submittedName>
        <fullName evidence="8">Cobalamin synthesis protein CobW-like</fullName>
    </submittedName>
</protein>